<keyword evidence="5" id="KW-1015">Disulfide bond</keyword>
<organism evidence="7 8">
    <name type="scientific">Chitinophaga costaii</name>
    <dbReference type="NCBI Taxonomy" id="1335309"/>
    <lineage>
        <taxon>Bacteria</taxon>
        <taxon>Pseudomonadati</taxon>
        <taxon>Bacteroidota</taxon>
        <taxon>Chitinophagia</taxon>
        <taxon>Chitinophagales</taxon>
        <taxon>Chitinophagaceae</taxon>
        <taxon>Chitinophaga</taxon>
    </lineage>
</organism>
<keyword evidence="3" id="KW-0408">Iron</keyword>
<dbReference type="OrthoDB" id="165343at2"/>
<dbReference type="GO" id="GO:0046872">
    <property type="term" value="F:metal ion binding"/>
    <property type="evidence" value="ECO:0007669"/>
    <property type="project" value="UniProtKB-KW"/>
</dbReference>
<proteinExistence type="predicted"/>
<dbReference type="Proteomes" id="UP000242818">
    <property type="component" value="Unassembled WGS sequence"/>
</dbReference>
<dbReference type="InterPro" id="IPR014349">
    <property type="entry name" value="Rieske_Fe-S_prot"/>
</dbReference>
<protein>
    <submittedName>
        <fullName evidence="7">Rieske [2Fe-2S] domain-containing protein</fullName>
    </submittedName>
</protein>
<sequence length="148" mass="16602">MQKLERRDFLKTGCRACLLGAVTLTFGDLLLSSCGTPSKAFSADMNNNQVSVPLTLFATNDLQVVSPKHFEYEIAVRKKDNQYEALLMQCTHQNNQLVRTGSGFYCSLHGSLFDQEGQVKKGPAERPLTRLHTEVVQDHLIIYINQKA</sequence>
<dbReference type="SUPFAM" id="SSF50022">
    <property type="entry name" value="ISP domain"/>
    <property type="match status" value="1"/>
</dbReference>
<evidence type="ECO:0000256" key="2">
    <source>
        <dbReference type="ARBA" id="ARBA00022723"/>
    </source>
</evidence>
<keyword evidence="2" id="KW-0479">Metal-binding</keyword>
<evidence type="ECO:0000313" key="7">
    <source>
        <dbReference type="EMBL" id="SCC61667.1"/>
    </source>
</evidence>
<name>A0A1C4G0B8_9BACT</name>
<dbReference type="RefSeq" id="WP_089715294.1">
    <property type="nucleotide sequence ID" value="NZ_FMAR01000019.1"/>
</dbReference>
<dbReference type="PANTHER" id="PTHR10134">
    <property type="entry name" value="CYTOCHROME B-C1 COMPLEX SUBUNIT RIESKE, MITOCHONDRIAL"/>
    <property type="match status" value="1"/>
</dbReference>
<dbReference type="Pfam" id="PF00355">
    <property type="entry name" value="Rieske"/>
    <property type="match status" value="1"/>
</dbReference>
<dbReference type="Gene3D" id="2.102.10.10">
    <property type="entry name" value="Rieske [2Fe-2S] iron-sulphur domain"/>
    <property type="match status" value="1"/>
</dbReference>
<gene>
    <name evidence="7" type="ORF">GA0116948_11921</name>
</gene>
<evidence type="ECO:0000256" key="3">
    <source>
        <dbReference type="ARBA" id="ARBA00023004"/>
    </source>
</evidence>
<feature type="domain" description="Rieske" evidence="6">
    <location>
        <begin position="54"/>
        <end position="142"/>
    </location>
</feature>
<dbReference type="InterPro" id="IPR017941">
    <property type="entry name" value="Rieske_2Fe-2S"/>
</dbReference>
<evidence type="ECO:0000256" key="1">
    <source>
        <dbReference type="ARBA" id="ARBA00022714"/>
    </source>
</evidence>
<keyword evidence="1" id="KW-0001">2Fe-2S</keyword>
<keyword evidence="8" id="KW-1185">Reference proteome</keyword>
<dbReference type="STRING" id="1335309.GA0116948_11921"/>
<accession>A0A1C4G0B8</accession>
<keyword evidence="4" id="KW-0411">Iron-sulfur</keyword>
<evidence type="ECO:0000313" key="8">
    <source>
        <dbReference type="Proteomes" id="UP000242818"/>
    </source>
</evidence>
<reference evidence="7 8" key="1">
    <citation type="submission" date="2016-08" db="EMBL/GenBank/DDBJ databases">
        <authorList>
            <person name="Seilhamer J.J."/>
        </authorList>
    </citation>
    <scope>NUCLEOTIDE SEQUENCE [LARGE SCALE GENOMIC DNA]</scope>
    <source>
        <strain evidence="7 8">A37T2</strain>
    </source>
</reference>
<evidence type="ECO:0000259" key="6">
    <source>
        <dbReference type="PROSITE" id="PS51296"/>
    </source>
</evidence>
<dbReference type="PROSITE" id="PS51296">
    <property type="entry name" value="RIESKE"/>
    <property type="match status" value="1"/>
</dbReference>
<dbReference type="InterPro" id="IPR036922">
    <property type="entry name" value="Rieske_2Fe-2S_sf"/>
</dbReference>
<evidence type="ECO:0000256" key="4">
    <source>
        <dbReference type="ARBA" id="ARBA00023014"/>
    </source>
</evidence>
<evidence type="ECO:0000256" key="5">
    <source>
        <dbReference type="ARBA" id="ARBA00023157"/>
    </source>
</evidence>
<dbReference type="EMBL" id="FMAR01000019">
    <property type="protein sequence ID" value="SCC61667.1"/>
    <property type="molecule type" value="Genomic_DNA"/>
</dbReference>
<dbReference type="CDD" id="cd03467">
    <property type="entry name" value="Rieske"/>
    <property type="match status" value="1"/>
</dbReference>
<dbReference type="AlphaFoldDB" id="A0A1C4G0B8"/>
<dbReference type="GO" id="GO:0051537">
    <property type="term" value="F:2 iron, 2 sulfur cluster binding"/>
    <property type="evidence" value="ECO:0007669"/>
    <property type="project" value="UniProtKB-KW"/>
</dbReference>